<dbReference type="SUPFAM" id="SSF47413">
    <property type="entry name" value="lambda repressor-like DNA-binding domains"/>
    <property type="match status" value="1"/>
</dbReference>
<organism evidence="5 6">
    <name type="scientific">Azospirillum lipoferum (strain 4B)</name>
    <dbReference type="NCBI Taxonomy" id="862719"/>
    <lineage>
        <taxon>Bacteria</taxon>
        <taxon>Pseudomonadati</taxon>
        <taxon>Pseudomonadota</taxon>
        <taxon>Alphaproteobacteria</taxon>
        <taxon>Rhodospirillales</taxon>
        <taxon>Azospirillaceae</taxon>
        <taxon>Azospirillum</taxon>
    </lineage>
</organism>
<dbReference type="OrthoDB" id="7349669at2"/>
<keyword evidence="3" id="KW-0804">Transcription</keyword>
<keyword evidence="6" id="KW-1185">Reference proteome</keyword>
<dbReference type="SMART" id="SM00530">
    <property type="entry name" value="HTH_XRE"/>
    <property type="match status" value="1"/>
</dbReference>
<sequence>MEKHPETMISERGRELRRGVRPLTVTYKGVSKTVEMPGWYPDQSDDDDDAVFTGSDLDVSDAALRELKELVDRIPRPETVRRIREKLGLSQRRASALLGGGPNAFQKYESAEAEPSQAMGILLFLLDRHPELVEEVRLPLAS</sequence>
<evidence type="ECO:0000313" key="6">
    <source>
        <dbReference type="Proteomes" id="UP000005667"/>
    </source>
</evidence>
<proteinExistence type="predicted"/>
<dbReference type="PROSITE" id="PS50943">
    <property type="entry name" value="HTH_CROC1"/>
    <property type="match status" value="1"/>
</dbReference>
<dbReference type="Gene3D" id="1.10.260.40">
    <property type="entry name" value="lambda repressor-like DNA-binding domains"/>
    <property type="match status" value="1"/>
</dbReference>
<dbReference type="EMBL" id="FQ311868">
    <property type="protein sequence ID" value="CBS86121.1"/>
    <property type="molecule type" value="Genomic_DNA"/>
</dbReference>
<gene>
    <name evidence="5" type="ordered locus">AZOLI_0768</name>
</gene>
<dbReference type="CDD" id="cd00093">
    <property type="entry name" value="HTH_XRE"/>
    <property type="match status" value="1"/>
</dbReference>
<feature type="domain" description="HTH cro/C1-type" evidence="4">
    <location>
        <begin position="80"/>
        <end position="119"/>
    </location>
</feature>
<reference evidence="6" key="1">
    <citation type="journal article" date="2011" name="PLoS Genet.">
        <title>Azospirillum genomes reveal transition of bacteria from aquatic to terrestrial environments.</title>
        <authorList>
            <person name="Wisniewski-Dye F."/>
            <person name="Borziak K."/>
            <person name="Khalsa-Moyers G."/>
            <person name="Alexandre G."/>
            <person name="Sukharnikov L.O."/>
            <person name="Wuichet K."/>
            <person name="Hurst G.B."/>
            <person name="McDonald W.H."/>
            <person name="Robertson J.S."/>
            <person name="Barbe V."/>
            <person name="Calteau A."/>
            <person name="Rouy Z."/>
            <person name="Mangenot S."/>
            <person name="Prigent-Combaret C."/>
            <person name="Normand P."/>
            <person name="Boyer M."/>
            <person name="Siguier P."/>
            <person name="Dessaux Y."/>
            <person name="Elmerich C."/>
            <person name="Condemine G."/>
            <person name="Krishnen G."/>
            <person name="Kennedy I."/>
            <person name="Paterson A.H."/>
            <person name="Gonzalez V."/>
            <person name="Mavingui P."/>
            <person name="Zhulin I.B."/>
        </authorList>
    </citation>
    <scope>NUCLEOTIDE SEQUENCE [LARGE SCALE GENOMIC DNA]</scope>
    <source>
        <strain evidence="6">4B</strain>
    </source>
</reference>
<evidence type="ECO:0000256" key="1">
    <source>
        <dbReference type="ARBA" id="ARBA00023015"/>
    </source>
</evidence>
<dbReference type="AlphaFoldDB" id="G7Z3X4"/>
<dbReference type="InterPro" id="IPR010982">
    <property type="entry name" value="Lambda_DNA-bd_dom_sf"/>
</dbReference>
<dbReference type="STRING" id="862719.AZOLI_0768"/>
<evidence type="ECO:0000256" key="3">
    <source>
        <dbReference type="ARBA" id="ARBA00023163"/>
    </source>
</evidence>
<dbReference type="RefSeq" id="WP_014247159.1">
    <property type="nucleotide sequence ID" value="NC_016622.1"/>
</dbReference>
<dbReference type="InterPro" id="IPR001387">
    <property type="entry name" value="Cro/C1-type_HTH"/>
</dbReference>
<dbReference type="InterPro" id="IPR052359">
    <property type="entry name" value="HTH-type_reg/antitoxin"/>
</dbReference>
<dbReference type="InterPro" id="IPR032758">
    <property type="entry name" value="MqsA/HigA-2"/>
</dbReference>
<dbReference type="PANTHER" id="PTHR36511">
    <property type="entry name" value="MERR FAMILY BACTERIAL REGULATORY PROTEIN"/>
    <property type="match status" value="1"/>
</dbReference>
<name>G7Z3X4_AZOL4</name>
<dbReference type="Pfam" id="PF15731">
    <property type="entry name" value="MqsA_antitoxin"/>
    <property type="match status" value="1"/>
</dbReference>
<accession>G7Z3X4</accession>
<dbReference type="Proteomes" id="UP000005667">
    <property type="component" value="Chromosome"/>
</dbReference>
<dbReference type="KEGG" id="ali:AZOLI_0768"/>
<protein>
    <submittedName>
        <fullName evidence="5">Transcriptional regulator, XRE family</fullName>
    </submittedName>
</protein>
<keyword evidence="1" id="KW-0805">Transcription regulation</keyword>
<evidence type="ECO:0000259" key="4">
    <source>
        <dbReference type="PROSITE" id="PS50943"/>
    </source>
</evidence>
<dbReference type="GO" id="GO:0003677">
    <property type="term" value="F:DNA binding"/>
    <property type="evidence" value="ECO:0007669"/>
    <property type="project" value="UniProtKB-KW"/>
</dbReference>
<dbReference type="HOGENOM" id="CLU_115776_1_0_5"/>
<dbReference type="InterPro" id="IPR022452">
    <property type="entry name" value="MqsA"/>
</dbReference>
<evidence type="ECO:0000256" key="2">
    <source>
        <dbReference type="ARBA" id="ARBA00023125"/>
    </source>
</evidence>
<dbReference type="PANTHER" id="PTHR36511:SF4">
    <property type="entry name" value="ANTITOXIN MQSA"/>
    <property type="match status" value="1"/>
</dbReference>
<dbReference type="NCBIfam" id="TIGR03830">
    <property type="entry name" value="CxxCG_CxxCG_HTH"/>
    <property type="match status" value="1"/>
</dbReference>
<evidence type="ECO:0000313" key="5">
    <source>
        <dbReference type="EMBL" id="CBS86121.1"/>
    </source>
</evidence>
<keyword evidence="2" id="KW-0238">DNA-binding</keyword>